<protein>
    <submittedName>
        <fullName evidence="1">Uncharacterized protein</fullName>
    </submittedName>
</protein>
<gene>
    <name evidence="1" type="ORF">CY34DRAFT_806022</name>
</gene>
<sequence>MIRRSLLKISDDSTSTTCGCLTACAVAAYAKGLMVSWKITGEGMILLQLPHSKITGRGLY</sequence>
<accession>A0A0D0AI62</accession>
<proteinExistence type="predicted"/>
<evidence type="ECO:0000313" key="1">
    <source>
        <dbReference type="EMBL" id="KIK41496.1"/>
    </source>
</evidence>
<dbReference type="EMBL" id="KN835267">
    <property type="protein sequence ID" value="KIK41496.1"/>
    <property type="molecule type" value="Genomic_DNA"/>
</dbReference>
<dbReference type="InParanoid" id="A0A0D0AI62"/>
<reference evidence="1 2" key="1">
    <citation type="submission" date="2014-04" db="EMBL/GenBank/DDBJ databases">
        <authorList>
            <consortium name="DOE Joint Genome Institute"/>
            <person name="Kuo A."/>
            <person name="Ruytinx J."/>
            <person name="Rineau F."/>
            <person name="Colpaert J."/>
            <person name="Kohler A."/>
            <person name="Nagy L.G."/>
            <person name="Floudas D."/>
            <person name="Copeland A."/>
            <person name="Barry K.W."/>
            <person name="Cichocki N."/>
            <person name="Veneault-Fourrey C."/>
            <person name="LaButti K."/>
            <person name="Lindquist E.A."/>
            <person name="Lipzen A."/>
            <person name="Lundell T."/>
            <person name="Morin E."/>
            <person name="Murat C."/>
            <person name="Sun H."/>
            <person name="Tunlid A."/>
            <person name="Henrissat B."/>
            <person name="Grigoriev I.V."/>
            <person name="Hibbett D.S."/>
            <person name="Martin F."/>
            <person name="Nordberg H.P."/>
            <person name="Cantor M.N."/>
            <person name="Hua S.X."/>
        </authorList>
    </citation>
    <scope>NUCLEOTIDE SEQUENCE [LARGE SCALE GENOMIC DNA]</scope>
    <source>
        <strain evidence="1 2">UH-Slu-Lm8-n1</strain>
    </source>
</reference>
<dbReference type="HOGENOM" id="CLU_2943336_0_0_1"/>
<reference evidence="2" key="2">
    <citation type="submission" date="2015-01" db="EMBL/GenBank/DDBJ databases">
        <title>Evolutionary Origins and Diversification of the Mycorrhizal Mutualists.</title>
        <authorList>
            <consortium name="DOE Joint Genome Institute"/>
            <consortium name="Mycorrhizal Genomics Consortium"/>
            <person name="Kohler A."/>
            <person name="Kuo A."/>
            <person name="Nagy L.G."/>
            <person name="Floudas D."/>
            <person name="Copeland A."/>
            <person name="Barry K.W."/>
            <person name="Cichocki N."/>
            <person name="Veneault-Fourrey C."/>
            <person name="LaButti K."/>
            <person name="Lindquist E.A."/>
            <person name="Lipzen A."/>
            <person name="Lundell T."/>
            <person name="Morin E."/>
            <person name="Murat C."/>
            <person name="Riley R."/>
            <person name="Ohm R."/>
            <person name="Sun H."/>
            <person name="Tunlid A."/>
            <person name="Henrissat B."/>
            <person name="Grigoriev I.V."/>
            <person name="Hibbett D.S."/>
            <person name="Martin F."/>
        </authorList>
    </citation>
    <scope>NUCLEOTIDE SEQUENCE [LARGE SCALE GENOMIC DNA]</scope>
    <source>
        <strain evidence="2">UH-Slu-Lm8-n1</strain>
    </source>
</reference>
<dbReference type="AlphaFoldDB" id="A0A0D0AI62"/>
<dbReference type="Proteomes" id="UP000054485">
    <property type="component" value="Unassembled WGS sequence"/>
</dbReference>
<keyword evidence="2" id="KW-1185">Reference proteome</keyword>
<evidence type="ECO:0000313" key="2">
    <source>
        <dbReference type="Proteomes" id="UP000054485"/>
    </source>
</evidence>
<organism evidence="1 2">
    <name type="scientific">Suillus luteus UH-Slu-Lm8-n1</name>
    <dbReference type="NCBI Taxonomy" id="930992"/>
    <lineage>
        <taxon>Eukaryota</taxon>
        <taxon>Fungi</taxon>
        <taxon>Dikarya</taxon>
        <taxon>Basidiomycota</taxon>
        <taxon>Agaricomycotina</taxon>
        <taxon>Agaricomycetes</taxon>
        <taxon>Agaricomycetidae</taxon>
        <taxon>Boletales</taxon>
        <taxon>Suillineae</taxon>
        <taxon>Suillaceae</taxon>
        <taxon>Suillus</taxon>
    </lineage>
</organism>
<name>A0A0D0AI62_9AGAM</name>